<comment type="subcellular location">
    <subcellularLocation>
        <location evidence="1">Cell membrane</location>
        <topology evidence="1">Multi-pass membrane protein</topology>
    </subcellularLocation>
</comment>
<dbReference type="RefSeq" id="WP_102159801.1">
    <property type="nucleotide sequence ID" value="NZ_PGGT01000042.1"/>
</dbReference>
<dbReference type="AlphaFoldDB" id="A0A4Q8AGY7"/>
<dbReference type="Gene3D" id="1.20.1250.20">
    <property type="entry name" value="MFS general substrate transporter like domains"/>
    <property type="match status" value="1"/>
</dbReference>
<gene>
    <name evidence="7" type="ORF">EV380_2609</name>
</gene>
<comment type="caution">
    <text evidence="7">The sequence shown here is derived from an EMBL/GenBank/DDBJ whole genome shotgun (WGS) entry which is preliminary data.</text>
</comment>
<dbReference type="Pfam" id="PF07690">
    <property type="entry name" value="MFS_1"/>
    <property type="match status" value="1"/>
</dbReference>
<feature type="transmembrane region" description="Helical" evidence="5">
    <location>
        <begin position="218"/>
        <end position="238"/>
    </location>
</feature>
<dbReference type="PANTHER" id="PTHR23527:SF1">
    <property type="entry name" value="BLL3282 PROTEIN"/>
    <property type="match status" value="1"/>
</dbReference>
<feature type="transmembrane region" description="Helical" evidence="5">
    <location>
        <begin position="340"/>
        <end position="361"/>
    </location>
</feature>
<keyword evidence="3 5" id="KW-1133">Transmembrane helix</keyword>
<feature type="transmembrane region" description="Helical" evidence="5">
    <location>
        <begin position="167"/>
        <end position="185"/>
    </location>
</feature>
<dbReference type="SUPFAM" id="SSF103473">
    <property type="entry name" value="MFS general substrate transporter"/>
    <property type="match status" value="1"/>
</dbReference>
<feature type="transmembrane region" description="Helical" evidence="5">
    <location>
        <begin position="244"/>
        <end position="263"/>
    </location>
</feature>
<evidence type="ECO:0000256" key="3">
    <source>
        <dbReference type="ARBA" id="ARBA00022989"/>
    </source>
</evidence>
<evidence type="ECO:0000256" key="1">
    <source>
        <dbReference type="ARBA" id="ARBA00004651"/>
    </source>
</evidence>
<evidence type="ECO:0000313" key="7">
    <source>
        <dbReference type="EMBL" id="RZU63003.1"/>
    </source>
</evidence>
<evidence type="ECO:0000256" key="4">
    <source>
        <dbReference type="ARBA" id="ARBA00023136"/>
    </source>
</evidence>
<accession>A0A4Q8AGY7</accession>
<dbReference type="GO" id="GO:0022857">
    <property type="term" value="F:transmembrane transporter activity"/>
    <property type="evidence" value="ECO:0007669"/>
    <property type="project" value="InterPro"/>
</dbReference>
<evidence type="ECO:0000256" key="5">
    <source>
        <dbReference type="SAM" id="Phobius"/>
    </source>
</evidence>
<feature type="transmembrane region" description="Helical" evidence="5">
    <location>
        <begin position="76"/>
        <end position="96"/>
    </location>
</feature>
<evidence type="ECO:0000259" key="6">
    <source>
        <dbReference type="PROSITE" id="PS50850"/>
    </source>
</evidence>
<feature type="transmembrane region" description="Helical" evidence="5">
    <location>
        <begin position="301"/>
        <end position="319"/>
    </location>
</feature>
<dbReference type="PANTHER" id="PTHR23527">
    <property type="entry name" value="BLL3282 PROTEIN"/>
    <property type="match status" value="1"/>
</dbReference>
<keyword evidence="4 5" id="KW-0472">Membrane</keyword>
<sequence>MSNDVSPPPVWRMPGMGALLLMTAFGFSGFSVLMPTAPLWALEGGAGSGGSGLVNGVLMLFTVAAQPFVPWALRRFGWAPVLSAGMILLGLPPLLFALSADLLPVLALSAVRGLGFGILTVSGSTAVAELIEPGRRGKAIGAYGLAIAVPQLALLPLAPWIAHNFSFMPVFILGALPLLSVPPAIRLARHLHSLPEPPAHLADVPLTRRRLLPLTRPMAILLAVTLAGGAFVTFAPQMSSSPGATTAGLLLLTGAAAISRWRFGHLADRYGAHAFIAPLVVMTIVGLGLGAWAVAAEESTVVVLLLVSMTLVGISYGGLQNLTLVEAFTAVRRRDYGIASAAWNIGFDTGTGLGSVLVGALAAGWSFSGALVACAVFSLLTLPLAARRQVRPSGPAD</sequence>
<dbReference type="InterPro" id="IPR052952">
    <property type="entry name" value="MFS-Transporter"/>
</dbReference>
<dbReference type="Proteomes" id="UP000292685">
    <property type="component" value="Unassembled WGS sequence"/>
</dbReference>
<dbReference type="InterPro" id="IPR011701">
    <property type="entry name" value="MFS"/>
</dbReference>
<feature type="transmembrane region" description="Helical" evidence="5">
    <location>
        <begin position="367"/>
        <end position="386"/>
    </location>
</feature>
<feature type="transmembrane region" description="Helical" evidence="5">
    <location>
        <begin position="275"/>
        <end position="295"/>
    </location>
</feature>
<protein>
    <submittedName>
        <fullName evidence="7">Putative MFS family arabinose efflux permease</fullName>
    </submittedName>
</protein>
<organism evidence="7 8">
    <name type="scientific">Zhihengliuella halotolerans</name>
    <dbReference type="NCBI Taxonomy" id="370736"/>
    <lineage>
        <taxon>Bacteria</taxon>
        <taxon>Bacillati</taxon>
        <taxon>Actinomycetota</taxon>
        <taxon>Actinomycetes</taxon>
        <taxon>Micrococcales</taxon>
        <taxon>Micrococcaceae</taxon>
        <taxon>Zhihengliuella</taxon>
    </lineage>
</organism>
<proteinExistence type="predicted"/>
<feature type="domain" description="Major facilitator superfamily (MFS) profile" evidence="6">
    <location>
        <begin position="1"/>
        <end position="386"/>
    </location>
</feature>
<evidence type="ECO:0000256" key="2">
    <source>
        <dbReference type="ARBA" id="ARBA00022692"/>
    </source>
</evidence>
<evidence type="ECO:0000313" key="8">
    <source>
        <dbReference type="Proteomes" id="UP000292685"/>
    </source>
</evidence>
<name>A0A4Q8AGY7_9MICC</name>
<dbReference type="InterPro" id="IPR020846">
    <property type="entry name" value="MFS_dom"/>
</dbReference>
<dbReference type="EMBL" id="SHLA01000001">
    <property type="protein sequence ID" value="RZU63003.1"/>
    <property type="molecule type" value="Genomic_DNA"/>
</dbReference>
<reference evidence="7 8" key="1">
    <citation type="submission" date="2019-02" db="EMBL/GenBank/DDBJ databases">
        <title>Sequencing the genomes of 1000 actinobacteria strains.</title>
        <authorList>
            <person name="Klenk H.-P."/>
        </authorList>
    </citation>
    <scope>NUCLEOTIDE SEQUENCE [LARGE SCALE GENOMIC DNA]</scope>
    <source>
        <strain evidence="7 8">DSM 17364</strain>
    </source>
</reference>
<feature type="transmembrane region" description="Helical" evidence="5">
    <location>
        <begin position="102"/>
        <end position="128"/>
    </location>
</feature>
<dbReference type="PROSITE" id="PS50850">
    <property type="entry name" value="MFS"/>
    <property type="match status" value="1"/>
</dbReference>
<dbReference type="OrthoDB" id="5189108at2"/>
<dbReference type="GO" id="GO:0005886">
    <property type="term" value="C:plasma membrane"/>
    <property type="evidence" value="ECO:0007669"/>
    <property type="project" value="UniProtKB-SubCell"/>
</dbReference>
<keyword evidence="2 5" id="KW-0812">Transmembrane</keyword>
<dbReference type="InterPro" id="IPR036259">
    <property type="entry name" value="MFS_trans_sf"/>
</dbReference>
<keyword evidence="8" id="KW-1185">Reference proteome</keyword>